<sequence>MINKKIEKDERTTFIENISYRFGYKFIGIAILFDVVYRSLRFHESSWDLLAIVMLSALPTIGYQYKQKILGKTWMKSAALTFILTFVASLILAFLLIFTGKK</sequence>
<evidence type="ECO:0000256" key="1">
    <source>
        <dbReference type="SAM" id="Phobius"/>
    </source>
</evidence>
<evidence type="ECO:0000313" key="3">
    <source>
        <dbReference type="Proteomes" id="UP001623660"/>
    </source>
</evidence>
<gene>
    <name evidence="2" type="ORF">ACJDU8_12025</name>
</gene>
<feature type="transmembrane region" description="Helical" evidence="1">
    <location>
        <begin position="46"/>
        <end position="65"/>
    </location>
</feature>
<keyword evidence="1" id="KW-0812">Transmembrane</keyword>
<keyword evidence="1" id="KW-1133">Transmembrane helix</keyword>
<dbReference type="RefSeq" id="WP_406792389.1">
    <property type="nucleotide sequence ID" value="NZ_JBJHZX010000016.1"/>
</dbReference>
<proteinExistence type="predicted"/>
<reference evidence="2 3" key="1">
    <citation type="submission" date="2024-11" db="EMBL/GenBank/DDBJ databases">
        <authorList>
            <person name="Heng Y.C."/>
            <person name="Lim A.C.H."/>
            <person name="Lee J.K.Y."/>
            <person name="Kittelmann S."/>
        </authorList>
    </citation>
    <scope>NUCLEOTIDE SEQUENCE [LARGE SCALE GENOMIC DNA]</scope>
    <source>
        <strain evidence="2 3">WILCCON 0269</strain>
    </source>
</reference>
<evidence type="ECO:0000313" key="2">
    <source>
        <dbReference type="EMBL" id="MFL0196283.1"/>
    </source>
</evidence>
<organism evidence="2 3">
    <name type="scientific">Candidatus Clostridium eludens</name>
    <dbReference type="NCBI Taxonomy" id="3381663"/>
    <lineage>
        <taxon>Bacteria</taxon>
        <taxon>Bacillati</taxon>
        <taxon>Bacillota</taxon>
        <taxon>Clostridia</taxon>
        <taxon>Eubacteriales</taxon>
        <taxon>Clostridiaceae</taxon>
        <taxon>Clostridium</taxon>
    </lineage>
</organism>
<feature type="transmembrane region" description="Helical" evidence="1">
    <location>
        <begin position="77"/>
        <end position="98"/>
    </location>
</feature>
<dbReference type="Proteomes" id="UP001623660">
    <property type="component" value="Unassembled WGS sequence"/>
</dbReference>
<dbReference type="EMBL" id="JBJHZX010000016">
    <property type="protein sequence ID" value="MFL0196283.1"/>
    <property type="molecule type" value="Genomic_DNA"/>
</dbReference>
<keyword evidence="3" id="KW-1185">Reference proteome</keyword>
<feature type="transmembrane region" description="Helical" evidence="1">
    <location>
        <begin position="21"/>
        <end position="40"/>
    </location>
</feature>
<comment type="caution">
    <text evidence="2">The sequence shown here is derived from an EMBL/GenBank/DDBJ whole genome shotgun (WGS) entry which is preliminary data.</text>
</comment>
<accession>A0ABW8SM69</accession>
<protein>
    <submittedName>
        <fullName evidence="2">Uncharacterized protein</fullName>
    </submittedName>
</protein>
<keyword evidence="1" id="KW-0472">Membrane</keyword>
<name>A0ABW8SM69_9CLOT</name>